<evidence type="ECO:0000313" key="3">
    <source>
        <dbReference type="Proteomes" id="UP000460435"/>
    </source>
</evidence>
<dbReference type="Proteomes" id="UP000460435">
    <property type="component" value="Unassembled WGS sequence"/>
</dbReference>
<organism evidence="2 3">
    <name type="scientific">Phytoactinopolyspora mesophila</name>
    <dbReference type="NCBI Taxonomy" id="2650750"/>
    <lineage>
        <taxon>Bacteria</taxon>
        <taxon>Bacillati</taxon>
        <taxon>Actinomycetota</taxon>
        <taxon>Actinomycetes</taxon>
        <taxon>Jiangellales</taxon>
        <taxon>Jiangellaceae</taxon>
        <taxon>Phytoactinopolyspora</taxon>
    </lineage>
</organism>
<dbReference type="EMBL" id="WLZY01000001">
    <property type="protein sequence ID" value="NDL55803.1"/>
    <property type="molecule type" value="Genomic_DNA"/>
</dbReference>
<accession>A0A7K3LXQ5</accession>
<sequence length="446" mass="48868">MTRPAQIAGPVPVTPTSEPVILEPYGRERMATYGYVEDEYFVSGEAAGAPYRTRILVRRPRDPARFSGAAVAEVSHIWGGTSVWRALNRHLMRSGHMWVEIDSQAPSALELIAAADPDRYASMTFADAPGARKFASTIPFDPDASKDELARRYDEFKARWWAATPQSFDIIAQVAAALRRGLPGSSAVSEIYLAGISQTGGVVRKFVQEHHVVQRLDDGGPVFDGYLPAASGGAALPDVDVPVIELLGEGEFQSVRLPCGVSGQVRGVSHRRADSDSFRLYEVAGMAHRETRFMSDADIHRLRNCPLPPRAIWSTFPNSHVYAAVLDQLIGWARGVSAPPPSMWLRTAGAGDDIQRDEHGNALGGLRTPYVTVPVSSLVAATPVGRPSWYHGHEIPFDVATLDTLYGSAPVYRRRVADEIARMIDDGLYDPIDAEEIRQQAERLSW</sequence>
<evidence type="ECO:0000259" key="1">
    <source>
        <dbReference type="Pfam" id="PF20091"/>
    </source>
</evidence>
<comment type="caution">
    <text evidence="2">The sequence shown here is derived from an EMBL/GenBank/DDBJ whole genome shotgun (WGS) entry which is preliminary data.</text>
</comment>
<dbReference type="AlphaFoldDB" id="A0A7K3LXQ5"/>
<protein>
    <recommendedName>
        <fullName evidence="1">Alpha/beta hydrolase domain-containing protein</fullName>
    </recommendedName>
</protein>
<evidence type="ECO:0000313" key="2">
    <source>
        <dbReference type="EMBL" id="NDL55803.1"/>
    </source>
</evidence>
<keyword evidence="3" id="KW-1185">Reference proteome</keyword>
<feature type="domain" description="Alpha/beta hydrolase" evidence="1">
    <location>
        <begin position="8"/>
        <end position="438"/>
    </location>
</feature>
<name>A0A7K3LXQ5_9ACTN</name>
<gene>
    <name evidence="2" type="ORF">F7O44_01825</name>
</gene>
<dbReference type="Pfam" id="PF20091">
    <property type="entry name" value="Abhydrolase_10"/>
    <property type="match status" value="1"/>
</dbReference>
<reference evidence="2 3" key="1">
    <citation type="submission" date="2019-11" db="EMBL/GenBank/DDBJ databases">
        <authorList>
            <person name="Li X.-J."/>
            <person name="Feng X.-M."/>
        </authorList>
    </citation>
    <scope>NUCLEOTIDE SEQUENCE [LARGE SCALE GENOMIC DNA]</scope>
    <source>
        <strain evidence="2 3">XMNu-373</strain>
    </source>
</reference>
<dbReference type="InterPro" id="IPR045394">
    <property type="entry name" value="Abhydrolase_dom"/>
</dbReference>
<proteinExistence type="predicted"/>